<evidence type="ECO:0000313" key="3">
    <source>
        <dbReference type="Proteomes" id="UP000278746"/>
    </source>
</evidence>
<feature type="transmembrane region" description="Helical" evidence="1">
    <location>
        <begin position="31"/>
        <end position="50"/>
    </location>
</feature>
<keyword evidence="1" id="KW-0472">Membrane</keyword>
<dbReference type="AlphaFoldDB" id="A0A3M7TMK4"/>
<sequence>MLTKLYVKADTKLNEFKNTLEEERGALSLEWVALGLLVIVVISGVMMAFSDDQTFGNAIRARLTEFINQIGQ</sequence>
<dbReference type="OrthoDB" id="2472536at2"/>
<proteinExistence type="predicted"/>
<dbReference type="EMBL" id="RHIB01000003">
    <property type="protein sequence ID" value="RNA66841.1"/>
    <property type="molecule type" value="Genomic_DNA"/>
</dbReference>
<evidence type="ECO:0000256" key="1">
    <source>
        <dbReference type="SAM" id="Phobius"/>
    </source>
</evidence>
<keyword evidence="1" id="KW-1133">Transmembrane helix</keyword>
<keyword evidence="3" id="KW-1185">Reference proteome</keyword>
<name>A0A3M7TMK4_9BACI</name>
<dbReference type="Proteomes" id="UP000278746">
    <property type="component" value="Unassembled WGS sequence"/>
</dbReference>
<dbReference type="RefSeq" id="WP_122900685.1">
    <property type="nucleotide sequence ID" value="NZ_RHIB01000003.1"/>
</dbReference>
<protein>
    <submittedName>
        <fullName evidence="2">Uncharacterized protein</fullName>
    </submittedName>
</protein>
<evidence type="ECO:0000313" key="2">
    <source>
        <dbReference type="EMBL" id="RNA66841.1"/>
    </source>
</evidence>
<reference evidence="2 3" key="1">
    <citation type="submission" date="2018-10" db="EMBL/GenBank/DDBJ databases">
        <title>Bacillus Keqinensis sp. nov., a moderately halophilic bacterium isolated from a saline-alkaline lake.</title>
        <authorList>
            <person name="Wang H."/>
        </authorList>
    </citation>
    <scope>NUCLEOTIDE SEQUENCE [LARGE SCALE GENOMIC DNA]</scope>
    <source>
        <strain evidence="2 3">KQ-3</strain>
    </source>
</reference>
<keyword evidence="1" id="KW-0812">Transmembrane</keyword>
<accession>A0A3M7TMK4</accession>
<organism evidence="2 3">
    <name type="scientific">Alteribacter keqinensis</name>
    <dbReference type="NCBI Taxonomy" id="2483800"/>
    <lineage>
        <taxon>Bacteria</taxon>
        <taxon>Bacillati</taxon>
        <taxon>Bacillota</taxon>
        <taxon>Bacilli</taxon>
        <taxon>Bacillales</taxon>
        <taxon>Bacillaceae</taxon>
        <taxon>Alteribacter</taxon>
    </lineage>
</organism>
<gene>
    <name evidence="2" type="ORF">EBO34_16675</name>
</gene>
<comment type="caution">
    <text evidence="2">The sequence shown here is derived from an EMBL/GenBank/DDBJ whole genome shotgun (WGS) entry which is preliminary data.</text>
</comment>